<keyword evidence="2" id="KW-1185">Reference proteome</keyword>
<dbReference type="InterPro" id="IPR050445">
    <property type="entry name" value="Bact_polysacc_biosynth/exp"/>
</dbReference>
<accession>A0A0G9HE52</accession>
<dbReference type="KEGG" id="lrz:BJI69_16885"/>
<dbReference type="OrthoDB" id="9795292at2"/>
<dbReference type="EMBL" id="CP017480">
    <property type="protein sequence ID" value="APG05416.1"/>
    <property type="molecule type" value="Genomic_DNA"/>
</dbReference>
<dbReference type="NCBIfam" id="TIGR03007">
    <property type="entry name" value="pepcterm_ChnLen"/>
    <property type="match status" value="1"/>
</dbReference>
<dbReference type="Proteomes" id="UP000182987">
    <property type="component" value="Chromosome"/>
</dbReference>
<sequence>MSGELVPFTGILPALIGEARRRRVAMGVIFAVIALLALGVGMVWPKKYEASTTILAEESSIITPLMEGAASATGNKNRAGIARDVIFSRRVLDEVLRGGGWLANSPTALERDKIIEGIKGRTKIINNRENLITITYFDSDPKRAFEVTRAFGQLFISESLASKQRESREAYEFINSQVEAYRGKLTDAEGKLKAYRDANADARPGNDVETSSRISQLRTQIENNRMDYMQKQSQAAALASQINGESEVNAVQTVGGIYTTQLGDLQGQLDKLLLNYTDDYPDVIRLRHQIEDVRKQAQTADAQRAAGGPMPIDHSTTMNPVYQQMRLQLSAVRGDAAASAARVGASESMLQSELERSKRIASSENVIAELTRDYNVNRDVYQDLLKRRENARVSMNLDAEQRGLTFLVQNPAVMPLVPSGLRFMHFGLAGLALSLAIPFGLLFAVARFDPRVRSVGQLERATGFPVLASIPFYPTPRDRRRDHLQNMVLGLIVAGVGAVYLLLFWMRMKG</sequence>
<gene>
    <name evidence="1" type="ORF">BJI69_16885</name>
</gene>
<dbReference type="AlphaFoldDB" id="A0A0G9HE52"/>
<dbReference type="GO" id="GO:0004713">
    <property type="term" value="F:protein tyrosine kinase activity"/>
    <property type="evidence" value="ECO:0007669"/>
    <property type="project" value="TreeGrafter"/>
</dbReference>
<dbReference type="RefSeq" id="WP_046966663.1">
    <property type="nucleotide sequence ID" value="NZ_JPLB01000016.1"/>
</dbReference>
<evidence type="ECO:0000313" key="1">
    <source>
        <dbReference type="EMBL" id="APG05416.1"/>
    </source>
</evidence>
<dbReference type="PANTHER" id="PTHR32309:SF13">
    <property type="entry name" value="FERRIC ENTEROBACTIN TRANSPORT PROTEIN FEPE"/>
    <property type="match status" value="1"/>
</dbReference>
<evidence type="ECO:0000313" key="2">
    <source>
        <dbReference type="Proteomes" id="UP000182987"/>
    </source>
</evidence>
<reference evidence="2" key="1">
    <citation type="submission" date="2016-09" db="EMBL/GenBank/DDBJ databases">
        <authorList>
            <person name="Lysoe E."/>
        </authorList>
    </citation>
    <scope>NUCLEOTIDE SEQUENCE [LARGE SCALE GENOMIC DNA]</scope>
    <source>
        <strain evidence="2">LJ96T</strain>
    </source>
</reference>
<dbReference type="STRING" id="1440763.BJI69_16885"/>
<proteinExistence type="predicted"/>
<dbReference type="PATRIC" id="fig|1440763.5.peg.719"/>
<organism evidence="1 2">
    <name type="scientific">Luteibacter rhizovicinus DSM 16549</name>
    <dbReference type="NCBI Taxonomy" id="1440763"/>
    <lineage>
        <taxon>Bacteria</taxon>
        <taxon>Pseudomonadati</taxon>
        <taxon>Pseudomonadota</taxon>
        <taxon>Gammaproteobacteria</taxon>
        <taxon>Lysobacterales</taxon>
        <taxon>Rhodanobacteraceae</taxon>
        <taxon>Luteibacter</taxon>
    </lineage>
</organism>
<dbReference type="PANTHER" id="PTHR32309">
    <property type="entry name" value="TYROSINE-PROTEIN KINASE"/>
    <property type="match status" value="1"/>
</dbReference>
<dbReference type="InterPro" id="IPR014345">
    <property type="entry name" value="XrtA_polysacc_chain"/>
</dbReference>
<dbReference type="GO" id="GO:0005886">
    <property type="term" value="C:plasma membrane"/>
    <property type="evidence" value="ECO:0007669"/>
    <property type="project" value="TreeGrafter"/>
</dbReference>
<name>A0A0G9HE52_9GAMM</name>
<protein>
    <submittedName>
        <fullName evidence="1">Uncharacterized protein</fullName>
    </submittedName>
</protein>